<accession>A0A2W5YZB1</accession>
<organism evidence="10 11">
    <name type="scientific">Candidatus Aeolococcus gillhamiae</name>
    <dbReference type="NCBI Taxonomy" id="3127015"/>
    <lineage>
        <taxon>Bacteria</taxon>
        <taxon>Bacillati</taxon>
        <taxon>Candidatus Dormiibacterota</taxon>
        <taxon>Candidatus Dormibacteria</taxon>
        <taxon>Candidatus Aeolococcales</taxon>
        <taxon>Candidatus Aeolococcaceae</taxon>
        <taxon>Candidatus Aeolococcus</taxon>
    </lineage>
</organism>
<dbReference type="EC" id="3.1.-.-" evidence="9"/>
<feature type="binding site" evidence="9">
    <location>
        <position position="112"/>
    </location>
    <ligand>
        <name>Zn(2+)</name>
        <dbReference type="ChEBI" id="CHEBI:29105"/>
        <note>catalytic</note>
    </ligand>
</feature>
<evidence type="ECO:0000256" key="1">
    <source>
        <dbReference type="ARBA" id="ARBA00010875"/>
    </source>
</evidence>
<dbReference type="GO" id="GO:0008270">
    <property type="term" value="F:zinc ion binding"/>
    <property type="evidence" value="ECO:0007669"/>
    <property type="project" value="UniProtKB-UniRule"/>
</dbReference>
<dbReference type="EMBL" id="QHBU01000263">
    <property type="protein sequence ID" value="PZR78312.1"/>
    <property type="molecule type" value="Genomic_DNA"/>
</dbReference>
<dbReference type="GO" id="GO:0005737">
    <property type="term" value="C:cytoplasm"/>
    <property type="evidence" value="ECO:0007669"/>
    <property type="project" value="UniProtKB-SubCell"/>
</dbReference>
<feature type="binding site" evidence="9">
    <location>
        <position position="116"/>
    </location>
    <ligand>
        <name>Zn(2+)</name>
        <dbReference type="ChEBI" id="CHEBI:29105"/>
        <note>catalytic</note>
    </ligand>
</feature>
<dbReference type="InterPro" id="IPR002036">
    <property type="entry name" value="YbeY"/>
</dbReference>
<dbReference type="PANTHER" id="PTHR46986">
    <property type="entry name" value="ENDORIBONUCLEASE YBEY, CHLOROPLASTIC"/>
    <property type="match status" value="1"/>
</dbReference>
<proteinExistence type="inferred from homology"/>
<keyword evidence="5 9" id="KW-0479">Metal-binding</keyword>
<comment type="cofactor">
    <cofactor evidence="9">
        <name>Zn(2+)</name>
        <dbReference type="ChEBI" id="CHEBI:29105"/>
    </cofactor>
    <text evidence="9">Binds 1 zinc ion.</text>
</comment>
<protein>
    <recommendedName>
        <fullName evidence="9">Endoribonuclease YbeY</fullName>
        <ecNumber evidence="9">3.1.-.-</ecNumber>
    </recommendedName>
</protein>
<name>A0A2W5YZB1_9BACT</name>
<keyword evidence="6 9" id="KW-0255">Endonuclease</keyword>
<keyword evidence="8 9" id="KW-0862">Zinc</keyword>
<dbReference type="SUPFAM" id="SSF55486">
    <property type="entry name" value="Metalloproteases ('zincins'), catalytic domain"/>
    <property type="match status" value="1"/>
</dbReference>
<comment type="subcellular location">
    <subcellularLocation>
        <location evidence="9">Cytoplasm</location>
    </subcellularLocation>
</comment>
<evidence type="ECO:0000313" key="10">
    <source>
        <dbReference type="EMBL" id="PZR78312.1"/>
    </source>
</evidence>
<keyword evidence="2 9" id="KW-0690">Ribosome biogenesis</keyword>
<evidence type="ECO:0000256" key="7">
    <source>
        <dbReference type="ARBA" id="ARBA00022801"/>
    </source>
</evidence>
<evidence type="ECO:0000256" key="5">
    <source>
        <dbReference type="ARBA" id="ARBA00022723"/>
    </source>
</evidence>
<dbReference type="HAMAP" id="MF_00009">
    <property type="entry name" value="Endoribonucl_YbeY"/>
    <property type="match status" value="1"/>
</dbReference>
<keyword evidence="4 9" id="KW-0540">Nuclease</keyword>
<dbReference type="GO" id="GO:0004222">
    <property type="term" value="F:metalloendopeptidase activity"/>
    <property type="evidence" value="ECO:0007669"/>
    <property type="project" value="InterPro"/>
</dbReference>
<comment type="similarity">
    <text evidence="1 9">Belongs to the endoribonuclease YbeY family.</text>
</comment>
<comment type="function">
    <text evidence="9">Single strand-specific metallo-endoribonuclease involved in late-stage 70S ribosome quality control and in maturation of the 3' terminus of the 16S rRNA.</text>
</comment>
<evidence type="ECO:0000256" key="9">
    <source>
        <dbReference type="HAMAP-Rule" id="MF_00009"/>
    </source>
</evidence>
<keyword evidence="3 9" id="KW-0698">rRNA processing</keyword>
<evidence type="ECO:0000256" key="4">
    <source>
        <dbReference type="ARBA" id="ARBA00022722"/>
    </source>
</evidence>
<feature type="binding site" evidence="9">
    <location>
        <position position="122"/>
    </location>
    <ligand>
        <name>Zn(2+)</name>
        <dbReference type="ChEBI" id="CHEBI:29105"/>
        <note>catalytic</note>
    </ligand>
</feature>
<dbReference type="Pfam" id="PF02130">
    <property type="entry name" value="YbeY"/>
    <property type="match status" value="1"/>
</dbReference>
<evidence type="ECO:0000313" key="11">
    <source>
        <dbReference type="Proteomes" id="UP000248724"/>
    </source>
</evidence>
<keyword evidence="7 9" id="KW-0378">Hydrolase</keyword>
<dbReference type="InterPro" id="IPR023091">
    <property type="entry name" value="MetalPrtase_cat_dom_sf_prd"/>
</dbReference>
<dbReference type="Gene3D" id="3.40.390.30">
    <property type="entry name" value="Metalloproteases ('zincins'), catalytic domain"/>
    <property type="match status" value="1"/>
</dbReference>
<dbReference type="NCBIfam" id="TIGR00043">
    <property type="entry name" value="rRNA maturation RNase YbeY"/>
    <property type="match status" value="1"/>
</dbReference>
<evidence type="ECO:0000256" key="8">
    <source>
        <dbReference type="ARBA" id="ARBA00022833"/>
    </source>
</evidence>
<evidence type="ECO:0000256" key="2">
    <source>
        <dbReference type="ARBA" id="ARBA00022517"/>
    </source>
</evidence>
<evidence type="ECO:0000256" key="3">
    <source>
        <dbReference type="ARBA" id="ARBA00022552"/>
    </source>
</evidence>
<dbReference type="PANTHER" id="PTHR46986:SF1">
    <property type="entry name" value="ENDORIBONUCLEASE YBEY, CHLOROPLASTIC"/>
    <property type="match status" value="1"/>
</dbReference>
<reference evidence="10 11" key="1">
    <citation type="journal article" date="2017" name="Nature">
        <title>Atmospheric trace gases support primary production in Antarctic desert surface soil.</title>
        <authorList>
            <person name="Ji M."/>
            <person name="Greening C."/>
            <person name="Vanwonterghem I."/>
            <person name="Carere C.R."/>
            <person name="Bay S.K."/>
            <person name="Steen J.A."/>
            <person name="Montgomery K."/>
            <person name="Lines T."/>
            <person name="Beardall J."/>
            <person name="van Dorst J."/>
            <person name="Snape I."/>
            <person name="Stott M.B."/>
            <person name="Hugenholtz P."/>
            <person name="Ferrari B.C."/>
        </authorList>
    </citation>
    <scope>NUCLEOTIDE SEQUENCE [LARGE SCALE GENOMIC DNA]</scope>
    <source>
        <strain evidence="10">RRmetagenome_bin12</strain>
    </source>
</reference>
<keyword evidence="9" id="KW-0963">Cytoplasm</keyword>
<evidence type="ECO:0000256" key="6">
    <source>
        <dbReference type="ARBA" id="ARBA00022759"/>
    </source>
</evidence>
<dbReference type="GO" id="GO:0004521">
    <property type="term" value="F:RNA endonuclease activity"/>
    <property type="evidence" value="ECO:0007669"/>
    <property type="project" value="UniProtKB-UniRule"/>
</dbReference>
<gene>
    <name evidence="9 10" type="primary">ybeY</name>
    <name evidence="10" type="ORF">DLM65_13335</name>
</gene>
<dbReference type="AlphaFoldDB" id="A0A2W5YZB1"/>
<dbReference type="Proteomes" id="UP000248724">
    <property type="component" value="Unassembled WGS sequence"/>
</dbReference>
<sequence>MRVSIRSADSVALATHRGAIRRARLGALLRASGDALGVPARASLAVRLTDDEELRSLNARFLGTDAPTDVLAFPAAEAGRVGDLAISVERAVDQDRESGGDGAAELRLLAVHGLLHCLGHDHAEASDAASMTEATRALLAGQPVPDLVPAR</sequence>
<comment type="caution">
    <text evidence="10">The sequence shown here is derived from an EMBL/GenBank/DDBJ whole genome shotgun (WGS) entry which is preliminary data.</text>
</comment>
<dbReference type="GO" id="GO:0006364">
    <property type="term" value="P:rRNA processing"/>
    <property type="evidence" value="ECO:0007669"/>
    <property type="project" value="UniProtKB-UniRule"/>
</dbReference>